<protein>
    <submittedName>
        <fullName evidence="1">Uncharacterized protein</fullName>
    </submittedName>
</protein>
<organism evidence="1 2">
    <name type="scientific">Staurois parvus</name>
    <dbReference type="NCBI Taxonomy" id="386267"/>
    <lineage>
        <taxon>Eukaryota</taxon>
        <taxon>Metazoa</taxon>
        <taxon>Chordata</taxon>
        <taxon>Craniata</taxon>
        <taxon>Vertebrata</taxon>
        <taxon>Euteleostomi</taxon>
        <taxon>Amphibia</taxon>
        <taxon>Batrachia</taxon>
        <taxon>Anura</taxon>
        <taxon>Neobatrachia</taxon>
        <taxon>Ranoidea</taxon>
        <taxon>Ranidae</taxon>
        <taxon>Staurois</taxon>
    </lineage>
</organism>
<dbReference type="Proteomes" id="UP001162483">
    <property type="component" value="Unassembled WGS sequence"/>
</dbReference>
<keyword evidence="2" id="KW-1185">Reference proteome</keyword>
<dbReference type="EMBL" id="CATNWA010014497">
    <property type="protein sequence ID" value="CAI9572495.1"/>
    <property type="molecule type" value="Genomic_DNA"/>
</dbReference>
<name>A0ABN9DIQ5_9NEOB</name>
<accession>A0ABN9DIQ5</accession>
<evidence type="ECO:0000313" key="1">
    <source>
        <dbReference type="EMBL" id="CAI9572495.1"/>
    </source>
</evidence>
<proteinExistence type="predicted"/>
<sequence>MQLPVISCTFFTLSQREESTADNQQLSEDRSVLIIRALMISALMIS</sequence>
<comment type="caution">
    <text evidence="1">The sequence shown here is derived from an EMBL/GenBank/DDBJ whole genome shotgun (WGS) entry which is preliminary data.</text>
</comment>
<gene>
    <name evidence="1" type="ORF">SPARVUS_LOCUS7452685</name>
</gene>
<reference evidence="1" key="1">
    <citation type="submission" date="2023-05" db="EMBL/GenBank/DDBJ databases">
        <authorList>
            <person name="Stuckert A."/>
        </authorList>
    </citation>
    <scope>NUCLEOTIDE SEQUENCE</scope>
</reference>
<evidence type="ECO:0000313" key="2">
    <source>
        <dbReference type="Proteomes" id="UP001162483"/>
    </source>
</evidence>